<keyword evidence="4" id="KW-1185">Reference proteome</keyword>
<dbReference type="EMBL" id="ADAS02000022">
    <property type="protein sequence ID" value="OAV96065.1"/>
    <property type="molecule type" value="Genomic_DNA"/>
</dbReference>
<accession>A0A180GTI6</accession>
<protein>
    <submittedName>
        <fullName evidence="2 3">Uncharacterized protein</fullName>
    </submittedName>
</protein>
<reference evidence="2" key="2">
    <citation type="submission" date="2016-05" db="EMBL/GenBank/DDBJ databases">
        <title>Comparative analysis highlights variable genome content of wheat rusts and divergence of the mating loci.</title>
        <authorList>
            <person name="Cuomo C.A."/>
            <person name="Bakkeren G."/>
            <person name="Szabo L."/>
            <person name="Khalil H."/>
            <person name="Joly D."/>
            <person name="Goldberg J."/>
            <person name="Young S."/>
            <person name="Zeng Q."/>
            <person name="Fellers J."/>
        </authorList>
    </citation>
    <scope>NUCLEOTIDE SEQUENCE [LARGE SCALE GENOMIC DNA]</scope>
    <source>
        <strain evidence="2">1-1 BBBD Race 1</strain>
    </source>
</reference>
<dbReference type="EnsemblFungi" id="PTTG_26455-t43_1">
    <property type="protein sequence ID" value="PTTG_26455-t43_1-p1"/>
    <property type="gene ID" value="PTTG_26455"/>
</dbReference>
<feature type="compositionally biased region" description="Basic and acidic residues" evidence="1">
    <location>
        <begin position="48"/>
        <end position="62"/>
    </location>
</feature>
<dbReference type="AlphaFoldDB" id="A0A180GTI6"/>
<feature type="compositionally biased region" description="Low complexity" evidence="1">
    <location>
        <begin position="12"/>
        <end position="24"/>
    </location>
</feature>
<proteinExistence type="predicted"/>
<dbReference type="VEuPathDB" id="FungiDB:PTTG_26455"/>
<evidence type="ECO:0000313" key="4">
    <source>
        <dbReference type="Proteomes" id="UP000005240"/>
    </source>
</evidence>
<feature type="region of interest" description="Disordered" evidence="1">
    <location>
        <begin position="1"/>
        <end position="62"/>
    </location>
</feature>
<organism evidence="2">
    <name type="scientific">Puccinia triticina (isolate 1-1 / race 1 (BBBD))</name>
    <name type="common">Brown leaf rust fungus</name>
    <dbReference type="NCBI Taxonomy" id="630390"/>
    <lineage>
        <taxon>Eukaryota</taxon>
        <taxon>Fungi</taxon>
        <taxon>Dikarya</taxon>
        <taxon>Basidiomycota</taxon>
        <taxon>Pucciniomycotina</taxon>
        <taxon>Pucciniomycetes</taxon>
        <taxon>Pucciniales</taxon>
        <taxon>Pucciniaceae</taxon>
        <taxon>Puccinia</taxon>
    </lineage>
</organism>
<dbReference type="Proteomes" id="UP000005240">
    <property type="component" value="Unassembled WGS sequence"/>
</dbReference>
<evidence type="ECO:0000313" key="3">
    <source>
        <dbReference type="EnsemblFungi" id="PTTG_26455-t43_1-p1"/>
    </source>
</evidence>
<reference evidence="3" key="4">
    <citation type="submission" date="2025-05" db="UniProtKB">
        <authorList>
            <consortium name="EnsemblFungi"/>
        </authorList>
    </citation>
    <scope>IDENTIFICATION</scope>
    <source>
        <strain evidence="3">isolate 1-1 / race 1 (BBBD)</strain>
    </source>
</reference>
<feature type="region of interest" description="Disordered" evidence="1">
    <location>
        <begin position="87"/>
        <end position="118"/>
    </location>
</feature>
<feature type="region of interest" description="Disordered" evidence="1">
    <location>
        <begin position="133"/>
        <end position="192"/>
    </location>
</feature>
<sequence length="192" mass="20795">MSNTPPVPNQQRIPSRSPEIIPPEWDLELEDQRPLYPPTANSSATKSVFDDRSLNKEPKAKLENCPILQGRTVLIKPSFTSTVPGAAELPPGPFLLDRPVLPTDSGGLMDSDPSGVSVRPAKFFLSSSAFTQQLRKEEVPNRPSNLPRDDNIQQSNPGAISGSEVDAQSERKVRQSSSTPRGRADAKGLNSG</sequence>
<reference evidence="3 4" key="3">
    <citation type="journal article" date="2017" name="G3 (Bethesda)">
        <title>Comparative analysis highlights variable genome content of wheat rusts and divergence of the mating loci.</title>
        <authorList>
            <person name="Cuomo C.A."/>
            <person name="Bakkeren G."/>
            <person name="Khalil H.B."/>
            <person name="Panwar V."/>
            <person name="Joly D."/>
            <person name="Linning R."/>
            <person name="Sakthikumar S."/>
            <person name="Song X."/>
            <person name="Adiconis X."/>
            <person name="Fan L."/>
            <person name="Goldberg J.M."/>
            <person name="Levin J.Z."/>
            <person name="Young S."/>
            <person name="Zeng Q."/>
            <person name="Anikster Y."/>
            <person name="Bruce M."/>
            <person name="Wang M."/>
            <person name="Yin C."/>
            <person name="McCallum B."/>
            <person name="Szabo L.J."/>
            <person name="Hulbert S."/>
            <person name="Chen X."/>
            <person name="Fellers J.P."/>
        </authorList>
    </citation>
    <scope>NUCLEOTIDE SEQUENCE</scope>
    <source>
        <strain evidence="4">Isolate 1-1 / race 1 (BBBD)</strain>
        <strain evidence="3">isolate 1-1 / race 1 (BBBD)</strain>
    </source>
</reference>
<name>A0A180GTI6_PUCT1</name>
<evidence type="ECO:0000256" key="1">
    <source>
        <dbReference type="SAM" id="MobiDB-lite"/>
    </source>
</evidence>
<gene>
    <name evidence="2" type="ORF">PTTG_26455</name>
</gene>
<reference evidence="2" key="1">
    <citation type="submission" date="2009-11" db="EMBL/GenBank/DDBJ databases">
        <authorList>
            <consortium name="The Broad Institute Genome Sequencing Platform"/>
            <person name="Ward D."/>
            <person name="Feldgarden M."/>
            <person name="Earl A."/>
            <person name="Young S.K."/>
            <person name="Zeng Q."/>
            <person name="Koehrsen M."/>
            <person name="Alvarado L."/>
            <person name="Berlin A."/>
            <person name="Bochicchio J."/>
            <person name="Borenstein D."/>
            <person name="Chapman S.B."/>
            <person name="Chen Z."/>
            <person name="Engels R."/>
            <person name="Freedman E."/>
            <person name="Gellesch M."/>
            <person name="Goldberg J."/>
            <person name="Griggs A."/>
            <person name="Gujja S."/>
            <person name="Heilman E."/>
            <person name="Heiman D."/>
            <person name="Hepburn T."/>
            <person name="Howarth C."/>
            <person name="Jen D."/>
            <person name="Larson L."/>
            <person name="Lewis B."/>
            <person name="Mehta T."/>
            <person name="Park D."/>
            <person name="Pearson M."/>
            <person name="Roberts A."/>
            <person name="Saif S."/>
            <person name="Shea T."/>
            <person name="Shenoy N."/>
            <person name="Sisk P."/>
            <person name="Stolte C."/>
            <person name="Sykes S."/>
            <person name="Thomson T."/>
            <person name="Walk T."/>
            <person name="White J."/>
            <person name="Yandava C."/>
            <person name="Izard J."/>
            <person name="Baranova O.V."/>
            <person name="Blanton J.M."/>
            <person name="Tanner A.C."/>
            <person name="Dewhirst F.E."/>
            <person name="Haas B."/>
            <person name="Nusbaum C."/>
            <person name="Birren B."/>
        </authorList>
    </citation>
    <scope>NUCLEOTIDE SEQUENCE [LARGE SCALE GENOMIC DNA]</scope>
    <source>
        <strain evidence="2">1-1 BBBD Race 1</strain>
    </source>
</reference>
<evidence type="ECO:0000313" key="2">
    <source>
        <dbReference type="EMBL" id="OAV96065.1"/>
    </source>
</evidence>